<dbReference type="EMBL" id="CM042011">
    <property type="protein sequence ID" value="KAI3767173.1"/>
    <property type="molecule type" value="Genomic_DNA"/>
</dbReference>
<gene>
    <name evidence="1" type="ORF">L2E82_17260</name>
</gene>
<reference evidence="1 2" key="2">
    <citation type="journal article" date="2022" name="Mol. Ecol. Resour.">
        <title>The genomes of chicory, endive, great burdock and yacon provide insights into Asteraceae paleo-polyploidization history and plant inulin production.</title>
        <authorList>
            <person name="Fan W."/>
            <person name="Wang S."/>
            <person name="Wang H."/>
            <person name="Wang A."/>
            <person name="Jiang F."/>
            <person name="Liu H."/>
            <person name="Zhao H."/>
            <person name="Xu D."/>
            <person name="Zhang Y."/>
        </authorList>
    </citation>
    <scope>NUCLEOTIDE SEQUENCE [LARGE SCALE GENOMIC DNA]</scope>
    <source>
        <strain evidence="2">cv. Punajuju</strain>
        <tissue evidence="1">Leaves</tissue>
    </source>
</reference>
<organism evidence="1 2">
    <name type="scientific">Cichorium intybus</name>
    <name type="common">Chicory</name>
    <dbReference type="NCBI Taxonomy" id="13427"/>
    <lineage>
        <taxon>Eukaryota</taxon>
        <taxon>Viridiplantae</taxon>
        <taxon>Streptophyta</taxon>
        <taxon>Embryophyta</taxon>
        <taxon>Tracheophyta</taxon>
        <taxon>Spermatophyta</taxon>
        <taxon>Magnoliopsida</taxon>
        <taxon>eudicotyledons</taxon>
        <taxon>Gunneridae</taxon>
        <taxon>Pentapetalae</taxon>
        <taxon>asterids</taxon>
        <taxon>campanulids</taxon>
        <taxon>Asterales</taxon>
        <taxon>Asteraceae</taxon>
        <taxon>Cichorioideae</taxon>
        <taxon>Cichorieae</taxon>
        <taxon>Cichoriinae</taxon>
        <taxon>Cichorium</taxon>
    </lineage>
</organism>
<proteinExistence type="predicted"/>
<evidence type="ECO:0000313" key="1">
    <source>
        <dbReference type="EMBL" id="KAI3767173.1"/>
    </source>
</evidence>
<evidence type="ECO:0000313" key="2">
    <source>
        <dbReference type="Proteomes" id="UP001055811"/>
    </source>
</evidence>
<keyword evidence="2" id="KW-1185">Reference proteome</keyword>
<sequence length="102" mass="10704">MVKTEAIDSDSDFCYIVSLVQLSSESKSNSGKRPAVYGSSEAGTSDFFISVSTRGIRIADAIEDANGGLESASATVEAEETLRKDENDSNGVDSSDSVELDA</sequence>
<protein>
    <submittedName>
        <fullName evidence="1">Uncharacterized protein</fullName>
    </submittedName>
</protein>
<dbReference type="Proteomes" id="UP001055811">
    <property type="component" value="Linkage Group LG03"/>
</dbReference>
<accession>A0ACB9F8G8</accession>
<reference evidence="2" key="1">
    <citation type="journal article" date="2022" name="Mol. Ecol. Resour.">
        <title>The genomes of chicory, endive, great burdock and yacon provide insights into Asteraceae palaeo-polyploidization history and plant inulin production.</title>
        <authorList>
            <person name="Fan W."/>
            <person name="Wang S."/>
            <person name="Wang H."/>
            <person name="Wang A."/>
            <person name="Jiang F."/>
            <person name="Liu H."/>
            <person name="Zhao H."/>
            <person name="Xu D."/>
            <person name="Zhang Y."/>
        </authorList>
    </citation>
    <scope>NUCLEOTIDE SEQUENCE [LARGE SCALE GENOMIC DNA]</scope>
    <source>
        <strain evidence="2">cv. Punajuju</strain>
    </source>
</reference>
<name>A0ACB9F8G8_CICIN</name>
<comment type="caution">
    <text evidence="1">The sequence shown here is derived from an EMBL/GenBank/DDBJ whole genome shotgun (WGS) entry which is preliminary data.</text>
</comment>